<gene>
    <name evidence="2" type="ORF">J5O05_18245</name>
</gene>
<dbReference type="EMBL" id="CP072135">
    <property type="protein sequence ID" value="QTH73440.1"/>
    <property type="molecule type" value="Genomic_DNA"/>
</dbReference>
<name>A0A975DKJ9_9GAMM</name>
<dbReference type="AlphaFoldDB" id="A0A975DKJ9"/>
<dbReference type="InterPro" id="IPR032710">
    <property type="entry name" value="NTF2-like_dom_sf"/>
</dbReference>
<dbReference type="RefSeq" id="WP_208845052.1">
    <property type="nucleotide sequence ID" value="NZ_CP072135.1"/>
</dbReference>
<accession>A0A975DKJ9</accession>
<keyword evidence="3" id="KW-1185">Reference proteome</keyword>
<evidence type="ECO:0000313" key="3">
    <source>
        <dbReference type="Proteomes" id="UP000664904"/>
    </source>
</evidence>
<keyword evidence="2" id="KW-0614">Plasmid</keyword>
<sequence>MKLGYWLYLSPVLFFSQTSLAKMSDSEIQIREVIEQFRTSIIKKDKEAFKSLFFSDTVPFIAVFSDDMLASKRLEKPNYPAAVNLGKFGPPENLISDDKDQEEKMWNIKVQTDGHLASVHFDYSDHESGKKRAFGTESWSMVKVDANWKITAVSFTVTELNIEDKEQ</sequence>
<organism evidence="2 3">
    <name type="scientific">Pseudoalteromonas xiamenensis</name>
    <dbReference type="NCBI Taxonomy" id="882626"/>
    <lineage>
        <taxon>Bacteria</taxon>
        <taxon>Pseudomonadati</taxon>
        <taxon>Pseudomonadota</taxon>
        <taxon>Gammaproteobacteria</taxon>
        <taxon>Alteromonadales</taxon>
        <taxon>Pseudoalteromonadaceae</taxon>
        <taxon>Pseudoalteromonas</taxon>
    </lineage>
</organism>
<reference evidence="2" key="1">
    <citation type="submission" date="2021-03" db="EMBL/GenBank/DDBJ databases">
        <title>Complete Genome of Pseudoalteromonas xiamenensis STKMTI.2, a new potential marine bacterium producing anti-Vibrio compounds.</title>
        <authorList>
            <person name="Handayani D.P."/>
            <person name="Isnansetyo A."/>
            <person name="Istiqomah I."/>
            <person name="Jumina J."/>
        </authorList>
    </citation>
    <scope>NUCLEOTIDE SEQUENCE</scope>
    <source>
        <strain evidence="2">STKMTI.2</strain>
        <plasmid evidence="2">unnamed5</plasmid>
    </source>
</reference>
<evidence type="ECO:0000313" key="2">
    <source>
        <dbReference type="EMBL" id="QTH73440.1"/>
    </source>
</evidence>
<feature type="signal peptide" evidence="1">
    <location>
        <begin position="1"/>
        <end position="21"/>
    </location>
</feature>
<geneLocation type="plasmid" evidence="2 3">
    <name>unnamed5</name>
</geneLocation>
<dbReference type="SUPFAM" id="SSF54427">
    <property type="entry name" value="NTF2-like"/>
    <property type="match status" value="1"/>
</dbReference>
<dbReference type="Gene3D" id="3.10.450.50">
    <property type="match status" value="1"/>
</dbReference>
<evidence type="ECO:0008006" key="4">
    <source>
        <dbReference type="Google" id="ProtNLM"/>
    </source>
</evidence>
<dbReference type="Proteomes" id="UP000664904">
    <property type="component" value="Plasmid unnamed5"/>
</dbReference>
<feature type="chain" id="PRO_5037378454" description="DUF4440 domain-containing protein" evidence="1">
    <location>
        <begin position="22"/>
        <end position="167"/>
    </location>
</feature>
<protein>
    <recommendedName>
        <fullName evidence="4">DUF4440 domain-containing protein</fullName>
    </recommendedName>
</protein>
<evidence type="ECO:0000256" key="1">
    <source>
        <dbReference type="SAM" id="SignalP"/>
    </source>
</evidence>
<proteinExistence type="predicted"/>
<dbReference type="KEGG" id="pxi:J5O05_18245"/>
<keyword evidence="1" id="KW-0732">Signal</keyword>